<feature type="transmembrane region" description="Helical" evidence="14">
    <location>
        <begin position="305"/>
        <end position="328"/>
    </location>
</feature>
<keyword evidence="7 14" id="KW-0812">Transmembrane</keyword>
<keyword evidence="11" id="KW-0408">Iron</keyword>
<dbReference type="InterPro" id="IPR016174">
    <property type="entry name" value="Di-haem_cyt_TM"/>
</dbReference>
<evidence type="ECO:0000313" key="18">
    <source>
        <dbReference type="Proteomes" id="UP001163266"/>
    </source>
</evidence>
<keyword evidence="4" id="KW-0813">Transport</keyword>
<dbReference type="Proteomes" id="UP001163266">
    <property type="component" value="Chromosome"/>
</dbReference>
<accession>A0ABY6MVE1</accession>
<feature type="transmembrane region" description="Helical" evidence="14">
    <location>
        <begin position="119"/>
        <end position="139"/>
    </location>
</feature>
<dbReference type="EMBL" id="CP110257">
    <property type="protein sequence ID" value="UZD55964.1"/>
    <property type="molecule type" value="Genomic_DNA"/>
</dbReference>
<evidence type="ECO:0000256" key="9">
    <source>
        <dbReference type="ARBA" id="ARBA00022982"/>
    </source>
</evidence>
<dbReference type="Pfam" id="PF01292">
    <property type="entry name" value="Ni_hydr_CYTB"/>
    <property type="match status" value="1"/>
</dbReference>
<keyword evidence="18" id="KW-1185">Reference proteome</keyword>
<feature type="chain" id="PRO_5047037270" evidence="15">
    <location>
        <begin position="23"/>
        <end position="380"/>
    </location>
</feature>
<feature type="signal peptide" evidence="15">
    <location>
        <begin position="1"/>
        <end position="22"/>
    </location>
</feature>
<keyword evidence="8" id="KW-0479">Metal-binding</keyword>
<feature type="transmembrane region" description="Helical" evidence="14">
    <location>
        <begin position="209"/>
        <end position="229"/>
    </location>
</feature>
<evidence type="ECO:0000256" key="5">
    <source>
        <dbReference type="ARBA" id="ARBA00022475"/>
    </source>
</evidence>
<keyword evidence="5" id="KW-1003">Cell membrane</keyword>
<evidence type="ECO:0000256" key="12">
    <source>
        <dbReference type="ARBA" id="ARBA00023136"/>
    </source>
</evidence>
<sequence>MLALISRLIVAASLAWPLSVPAQQTPGAPAPAAPAAAAPATPAAPGEPRPDETNAERAKSQPGNNAPFWRAVRESGEQAGYTSLPAPEAGVLIQRMVQYPGSLRTTAGEAWRQVRNQWIVPYGAALLLIVLLAVALFYWRRGPMGTHEPDTGRLIERFTYFERAAHWTNAIAFSVLAVSGLVMAFGKFFLLPVIGGTLFGGLTYLLKNLHNFAGPLFAVSLVVVILTFVRDNLPRRADLVWLAKGGGLFSGGHVPSHRFNAGEKLLFWGGVFLVGLVTVGSGLVLDKVLPGLEYTRGTMQVAHMIHAVAAIVMMAMFIGHIYMGTVGVRGAYRAMRTGYVDETWAKEHHELWYEDIRAGKIPAQRSRPAEAPARVTPRQA</sequence>
<feature type="transmembrane region" description="Helical" evidence="14">
    <location>
        <begin position="265"/>
        <end position="285"/>
    </location>
</feature>
<feature type="region of interest" description="Disordered" evidence="13">
    <location>
        <begin position="24"/>
        <end position="67"/>
    </location>
</feature>
<evidence type="ECO:0000256" key="13">
    <source>
        <dbReference type="SAM" id="MobiDB-lite"/>
    </source>
</evidence>
<keyword evidence="15" id="KW-0732">Signal</keyword>
<evidence type="ECO:0000256" key="8">
    <source>
        <dbReference type="ARBA" id="ARBA00022723"/>
    </source>
</evidence>
<proteinExistence type="inferred from homology"/>
<dbReference type="Gene3D" id="1.20.950.20">
    <property type="entry name" value="Transmembrane di-heme cytochromes, Chain C"/>
    <property type="match status" value="1"/>
</dbReference>
<dbReference type="SUPFAM" id="SSF81342">
    <property type="entry name" value="Transmembrane di-heme cytochromes"/>
    <property type="match status" value="1"/>
</dbReference>
<keyword evidence="9" id="KW-0249">Electron transport</keyword>
<keyword evidence="17" id="KW-0560">Oxidoreductase</keyword>
<dbReference type="PANTHER" id="PTHR30074">
    <property type="entry name" value="FORMATE DEHYDROGENASE, NITRATE-INDUCIBLE, CYTOCHROME B556 FDN SUBUNIT"/>
    <property type="match status" value="1"/>
</dbReference>
<feature type="compositionally biased region" description="Low complexity" evidence="13">
    <location>
        <begin position="33"/>
        <end position="46"/>
    </location>
</feature>
<feature type="transmembrane region" description="Helical" evidence="14">
    <location>
        <begin position="167"/>
        <end position="189"/>
    </location>
</feature>
<dbReference type="NCBIfam" id="TIGR01583">
    <property type="entry name" value="formate-DH-gamm"/>
    <property type="match status" value="1"/>
</dbReference>
<evidence type="ECO:0000259" key="16">
    <source>
        <dbReference type="Pfam" id="PF01292"/>
    </source>
</evidence>
<gene>
    <name evidence="17" type="ORF">OMP39_05120</name>
</gene>
<evidence type="ECO:0000256" key="15">
    <source>
        <dbReference type="SAM" id="SignalP"/>
    </source>
</evidence>
<dbReference type="RefSeq" id="WP_264893717.1">
    <property type="nucleotide sequence ID" value="NZ_CP110257.1"/>
</dbReference>
<dbReference type="GO" id="GO:0008863">
    <property type="term" value="F:formate dehydrogenase (NAD+) activity"/>
    <property type="evidence" value="ECO:0007669"/>
    <property type="project" value="UniProtKB-EC"/>
</dbReference>
<evidence type="ECO:0000256" key="2">
    <source>
        <dbReference type="ARBA" id="ARBA00004651"/>
    </source>
</evidence>
<dbReference type="EC" id="1.17.1.9" evidence="17"/>
<evidence type="ECO:0000256" key="7">
    <source>
        <dbReference type="ARBA" id="ARBA00022692"/>
    </source>
</evidence>
<protein>
    <submittedName>
        <fullName evidence="17">Formate dehydrogenase subunit gamma</fullName>
        <ecNumber evidence="17">1.17.1.9</ecNumber>
    </submittedName>
</protein>
<dbReference type="InterPro" id="IPR011577">
    <property type="entry name" value="Cyt_b561_bac/Ni-Hgenase"/>
</dbReference>
<name>A0ABY6MVE1_9BURK</name>
<comment type="cofactor">
    <cofactor evidence="1">
        <name>heme</name>
        <dbReference type="ChEBI" id="CHEBI:30413"/>
    </cofactor>
</comment>
<evidence type="ECO:0000313" key="17">
    <source>
        <dbReference type="EMBL" id="UZD55964.1"/>
    </source>
</evidence>
<reference evidence="17" key="1">
    <citation type="submission" date="2022-10" db="EMBL/GenBank/DDBJ databases">
        <title>Complete genome sequence of Schlegelella aquatica LMG 23380.</title>
        <authorList>
            <person name="Musilova J."/>
            <person name="Kourilova X."/>
            <person name="Bezdicek M."/>
            <person name="Hermankova K."/>
            <person name="Obruca S."/>
            <person name="Sedlar K."/>
        </authorList>
    </citation>
    <scope>NUCLEOTIDE SEQUENCE</scope>
    <source>
        <strain evidence="17">LMG 23380</strain>
    </source>
</reference>
<evidence type="ECO:0000256" key="10">
    <source>
        <dbReference type="ARBA" id="ARBA00022989"/>
    </source>
</evidence>
<dbReference type="PANTHER" id="PTHR30074:SF6">
    <property type="entry name" value="FORMATE DEHYDROGENASE GAMMA SUBUNIT"/>
    <property type="match status" value="1"/>
</dbReference>
<evidence type="ECO:0000256" key="3">
    <source>
        <dbReference type="ARBA" id="ARBA00010747"/>
    </source>
</evidence>
<dbReference type="InterPro" id="IPR051817">
    <property type="entry name" value="FDH_cytochrome_b556_subunit"/>
</dbReference>
<evidence type="ECO:0000256" key="11">
    <source>
        <dbReference type="ARBA" id="ARBA00023004"/>
    </source>
</evidence>
<feature type="compositionally biased region" description="Basic and acidic residues" evidence="13">
    <location>
        <begin position="48"/>
        <end position="59"/>
    </location>
</feature>
<organism evidence="17 18">
    <name type="scientific">Caldimonas aquatica</name>
    <dbReference type="NCBI Taxonomy" id="376175"/>
    <lineage>
        <taxon>Bacteria</taxon>
        <taxon>Pseudomonadati</taxon>
        <taxon>Pseudomonadota</taxon>
        <taxon>Betaproteobacteria</taxon>
        <taxon>Burkholderiales</taxon>
        <taxon>Sphaerotilaceae</taxon>
        <taxon>Caldimonas</taxon>
    </lineage>
</organism>
<keyword evidence="6" id="KW-0349">Heme</keyword>
<comment type="similarity">
    <text evidence="3">Belongs to the formate dehydrogenase gamma subunit family.</text>
</comment>
<feature type="domain" description="Cytochrome b561 bacterial/Ni-hydrogenase" evidence="16">
    <location>
        <begin position="157"/>
        <end position="338"/>
    </location>
</feature>
<keyword evidence="10 14" id="KW-1133">Transmembrane helix</keyword>
<evidence type="ECO:0000256" key="4">
    <source>
        <dbReference type="ARBA" id="ARBA00022448"/>
    </source>
</evidence>
<dbReference type="InterPro" id="IPR006471">
    <property type="entry name" value="Formate_DH_gsu"/>
</dbReference>
<comment type="subcellular location">
    <subcellularLocation>
        <location evidence="2">Cell membrane</location>
        <topology evidence="2">Multi-pass membrane protein</topology>
    </subcellularLocation>
</comment>
<evidence type="ECO:0000256" key="14">
    <source>
        <dbReference type="SAM" id="Phobius"/>
    </source>
</evidence>
<evidence type="ECO:0000256" key="1">
    <source>
        <dbReference type="ARBA" id="ARBA00001971"/>
    </source>
</evidence>
<evidence type="ECO:0000256" key="6">
    <source>
        <dbReference type="ARBA" id="ARBA00022617"/>
    </source>
</evidence>
<keyword evidence="12 14" id="KW-0472">Membrane</keyword>